<feature type="compositionally biased region" description="Polar residues" evidence="15">
    <location>
        <begin position="1100"/>
        <end position="1116"/>
    </location>
</feature>
<name>A0ABQ7LB32_BRACM</name>
<dbReference type="EMBL" id="JADBGQ010000008">
    <property type="protein sequence ID" value="KAG5383427.1"/>
    <property type="molecule type" value="Genomic_DNA"/>
</dbReference>
<dbReference type="SUPFAM" id="SSF56112">
    <property type="entry name" value="Protein kinase-like (PK-like)"/>
    <property type="match status" value="1"/>
</dbReference>
<feature type="region of interest" description="Disordered" evidence="15">
    <location>
        <begin position="1095"/>
        <end position="1122"/>
    </location>
</feature>
<evidence type="ECO:0000256" key="6">
    <source>
        <dbReference type="ARBA" id="ARBA00022737"/>
    </source>
</evidence>
<evidence type="ECO:0000256" key="10">
    <source>
        <dbReference type="ARBA" id="ARBA00022989"/>
    </source>
</evidence>
<dbReference type="SMART" id="SM00220">
    <property type="entry name" value="S_TKc"/>
    <property type="match status" value="1"/>
</dbReference>
<feature type="domain" description="Gnk2-homologous" evidence="18">
    <location>
        <begin position="607"/>
        <end position="712"/>
    </location>
</feature>
<evidence type="ECO:0000259" key="17">
    <source>
        <dbReference type="PROSITE" id="PS50011"/>
    </source>
</evidence>
<dbReference type="Pfam" id="PF24758">
    <property type="entry name" value="LRR_At5g56370"/>
    <property type="match status" value="1"/>
</dbReference>
<keyword evidence="8" id="KW-0418">Kinase</keyword>
<dbReference type="Pfam" id="PF00646">
    <property type="entry name" value="F-box"/>
    <property type="match status" value="1"/>
</dbReference>
<keyword evidence="20" id="KW-1185">Reference proteome</keyword>
<evidence type="ECO:0000256" key="13">
    <source>
        <dbReference type="ARBA" id="ARBA00023180"/>
    </source>
</evidence>
<feature type="binding site" evidence="14">
    <location>
        <position position="833"/>
    </location>
    <ligand>
        <name>ATP</name>
        <dbReference type="ChEBI" id="CHEBI:30616"/>
    </ligand>
</feature>
<dbReference type="InterPro" id="IPR000719">
    <property type="entry name" value="Prot_kinase_dom"/>
</dbReference>
<dbReference type="SUPFAM" id="SSF81383">
    <property type="entry name" value="F-box domain"/>
    <property type="match status" value="1"/>
</dbReference>
<feature type="domain" description="Protein kinase" evidence="17">
    <location>
        <begin position="805"/>
        <end position="1085"/>
    </location>
</feature>
<keyword evidence="11 16" id="KW-0472">Membrane</keyword>
<dbReference type="Gene3D" id="1.10.510.10">
    <property type="entry name" value="Transferase(Phosphotransferase) domain 1"/>
    <property type="match status" value="1"/>
</dbReference>
<keyword evidence="6" id="KW-0677">Repeat</keyword>
<keyword evidence="2" id="KW-0723">Serine/threonine-protein kinase</keyword>
<keyword evidence="13" id="KW-0325">Glycoprotein</keyword>
<dbReference type="InterPro" id="IPR036047">
    <property type="entry name" value="F-box-like_dom_sf"/>
</dbReference>
<keyword evidence="4 16" id="KW-0812">Transmembrane</keyword>
<keyword evidence="3" id="KW-0808">Transferase</keyword>
<evidence type="ECO:0000256" key="9">
    <source>
        <dbReference type="ARBA" id="ARBA00022840"/>
    </source>
</evidence>
<evidence type="ECO:0000256" key="16">
    <source>
        <dbReference type="SAM" id="Phobius"/>
    </source>
</evidence>
<evidence type="ECO:0000313" key="19">
    <source>
        <dbReference type="EMBL" id="KAG5383427.1"/>
    </source>
</evidence>
<evidence type="ECO:0000256" key="15">
    <source>
        <dbReference type="SAM" id="MobiDB-lite"/>
    </source>
</evidence>
<evidence type="ECO:0000256" key="5">
    <source>
        <dbReference type="ARBA" id="ARBA00022729"/>
    </source>
</evidence>
<dbReference type="SUPFAM" id="SSF52047">
    <property type="entry name" value="RNI-like"/>
    <property type="match status" value="1"/>
</dbReference>
<keyword evidence="10 16" id="KW-1133">Transmembrane helix</keyword>
<reference evidence="19 20" key="1">
    <citation type="submission" date="2021-03" db="EMBL/GenBank/DDBJ databases">
        <authorList>
            <person name="King G.J."/>
            <person name="Bancroft I."/>
            <person name="Baten A."/>
            <person name="Bloomfield J."/>
            <person name="Borpatragohain P."/>
            <person name="He Z."/>
            <person name="Irish N."/>
            <person name="Irwin J."/>
            <person name="Liu K."/>
            <person name="Mauleon R.P."/>
            <person name="Moore J."/>
            <person name="Morris R."/>
            <person name="Ostergaard L."/>
            <person name="Wang B."/>
            <person name="Wells R."/>
        </authorList>
    </citation>
    <scope>NUCLEOTIDE SEQUENCE [LARGE SCALE GENOMIC DNA]</scope>
    <source>
        <strain evidence="19">R-o-18</strain>
        <tissue evidence="19">Leaf</tissue>
    </source>
</reference>
<comment type="subcellular location">
    <subcellularLocation>
        <location evidence="1">Membrane</location>
        <topology evidence="1">Single-pass membrane protein</topology>
    </subcellularLocation>
</comment>
<feature type="domain" description="Gnk2-homologous" evidence="18">
    <location>
        <begin position="495"/>
        <end position="601"/>
    </location>
</feature>
<evidence type="ECO:0000259" key="18">
    <source>
        <dbReference type="PROSITE" id="PS51473"/>
    </source>
</evidence>
<dbReference type="InterPro" id="IPR006566">
    <property type="entry name" value="FBD"/>
</dbReference>
<dbReference type="InterPro" id="IPR002902">
    <property type="entry name" value="GNK2"/>
</dbReference>
<dbReference type="InterPro" id="IPR017441">
    <property type="entry name" value="Protein_kinase_ATP_BS"/>
</dbReference>
<evidence type="ECO:0000256" key="8">
    <source>
        <dbReference type="ARBA" id="ARBA00022777"/>
    </source>
</evidence>
<dbReference type="InterPro" id="IPR053781">
    <property type="entry name" value="F-box_AtFBL13-like"/>
</dbReference>
<dbReference type="PANTHER" id="PTHR27002:SF1104">
    <property type="entry name" value="CYSTEINE-RICH RECEPTOR-LIKE PROTEIN KINASE 27-RELATED"/>
    <property type="match status" value="1"/>
</dbReference>
<keyword evidence="12" id="KW-0675">Receptor</keyword>
<protein>
    <recommendedName>
        <fullName evidence="21">F-box domain-containing protein</fullName>
    </recommendedName>
</protein>
<evidence type="ECO:0000256" key="1">
    <source>
        <dbReference type="ARBA" id="ARBA00004167"/>
    </source>
</evidence>
<evidence type="ECO:0000313" key="20">
    <source>
        <dbReference type="Proteomes" id="UP000823674"/>
    </source>
</evidence>
<proteinExistence type="predicted"/>
<evidence type="ECO:0000256" key="2">
    <source>
        <dbReference type="ARBA" id="ARBA00022527"/>
    </source>
</evidence>
<dbReference type="PROSITE" id="PS00107">
    <property type="entry name" value="PROTEIN_KINASE_ATP"/>
    <property type="match status" value="1"/>
</dbReference>
<dbReference type="PROSITE" id="PS00108">
    <property type="entry name" value="PROTEIN_KINASE_ST"/>
    <property type="match status" value="1"/>
</dbReference>
<comment type="caution">
    <text evidence="19">The sequence shown here is derived from an EMBL/GenBank/DDBJ whole genome shotgun (WGS) entry which is preliminary data.</text>
</comment>
<dbReference type="Gene3D" id="3.30.200.20">
    <property type="entry name" value="Phosphorylase Kinase, domain 1"/>
    <property type="match status" value="1"/>
</dbReference>
<organism evidence="19 20">
    <name type="scientific">Brassica rapa subsp. trilocularis</name>
    <dbReference type="NCBI Taxonomy" id="1813537"/>
    <lineage>
        <taxon>Eukaryota</taxon>
        <taxon>Viridiplantae</taxon>
        <taxon>Streptophyta</taxon>
        <taxon>Embryophyta</taxon>
        <taxon>Tracheophyta</taxon>
        <taxon>Spermatophyta</taxon>
        <taxon>Magnoliopsida</taxon>
        <taxon>eudicotyledons</taxon>
        <taxon>Gunneridae</taxon>
        <taxon>Pentapetalae</taxon>
        <taxon>rosids</taxon>
        <taxon>malvids</taxon>
        <taxon>Brassicales</taxon>
        <taxon>Brassicaceae</taxon>
        <taxon>Brassiceae</taxon>
        <taxon>Brassica</taxon>
    </lineage>
</organism>
<evidence type="ECO:0000256" key="11">
    <source>
        <dbReference type="ARBA" id="ARBA00023136"/>
    </source>
</evidence>
<evidence type="ECO:0000256" key="12">
    <source>
        <dbReference type="ARBA" id="ARBA00023170"/>
    </source>
</evidence>
<dbReference type="PROSITE" id="PS51473">
    <property type="entry name" value="GNK2"/>
    <property type="match status" value="2"/>
</dbReference>
<keyword evidence="5" id="KW-0732">Signal</keyword>
<accession>A0ABQ7LB32</accession>
<dbReference type="InterPro" id="IPR055411">
    <property type="entry name" value="LRR_FXL15/At3g58940/PEG3-like"/>
</dbReference>
<dbReference type="SMART" id="SM00256">
    <property type="entry name" value="FBOX"/>
    <property type="match status" value="1"/>
</dbReference>
<dbReference type="InterPro" id="IPR001245">
    <property type="entry name" value="Ser-Thr/Tyr_kinase_cat_dom"/>
</dbReference>
<evidence type="ECO:0000256" key="7">
    <source>
        <dbReference type="ARBA" id="ARBA00022741"/>
    </source>
</evidence>
<dbReference type="InterPro" id="IPR001810">
    <property type="entry name" value="F-box_dom"/>
</dbReference>
<dbReference type="PROSITE" id="PS50011">
    <property type="entry name" value="PROTEIN_KINASE_DOM"/>
    <property type="match status" value="1"/>
</dbReference>
<dbReference type="Pfam" id="PF07714">
    <property type="entry name" value="PK_Tyr_Ser-Thr"/>
    <property type="match status" value="1"/>
</dbReference>
<dbReference type="InterPro" id="IPR038408">
    <property type="entry name" value="GNK2_sf"/>
</dbReference>
<dbReference type="CDD" id="cd22160">
    <property type="entry name" value="F-box_AtFBL13-like"/>
    <property type="match status" value="1"/>
</dbReference>
<evidence type="ECO:0000256" key="3">
    <source>
        <dbReference type="ARBA" id="ARBA00022679"/>
    </source>
</evidence>
<dbReference type="Gene3D" id="3.30.430.20">
    <property type="entry name" value="Gnk2 domain, C-X8-C-X2-C motif"/>
    <property type="match status" value="2"/>
</dbReference>
<evidence type="ECO:0000256" key="4">
    <source>
        <dbReference type="ARBA" id="ARBA00022692"/>
    </source>
</evidence>
<sequence length="1122" mass="127655">MGYDRISALPDCLITEILLWLPTRDSVKTSVLSTRWRNLWLDVPGLDIKFLSSNANTITSFIKRFLEFNRDARLRKFKITYDTSKGHDPFGIREWIATAISRGAQHLDVVYTFVRYMSFKEFMPLDIYKSKTLVSLKLVEVGMSNPDFVVSLPCLKNMHLEKVTYSGKDPSFMEKLISGCPVLEDLTVFRSSDDNVLVLRVRSKSLKRFSVRSNRWSRIHSREFALEIDAPGLKYMKLGDQKSERIVVKNLRSLFMVDIDSIFNVGSNTNLEMKKDTIRDFLNGISCVRHMIVSQLTLEVLYRYLGSNIPMFNNLYRLEVSRIARLEHMLPDFLESFPNLKHLTLCVVYLPSSFWQCIMYLNHLNVEKHEGSIVPRCLLSTLECVEIREFTGEETRTKKKIMKQKKEPLMNVARYILVNSLVLKKLILILSPATNQISDIAKELLTIRKGSSRCNIFMGSCSSNRPQDLFIFFFFFFLFLPFLSLAEEPVVNVNGSVWDFPSHSSSPSPQSTFSKNLNSLVASIPNLHANTYNFYNLSVGDISDQDRVEAIGVCNRVVLSVDCRSCIFQAALNLTTSTSPQHREGYWRSTNCMFRYSDKPIFGVLETNPVFEALNPNKSTGDRDEFARLQIELLNGFRKRAAAGGSKRKYVQGSGPGPNSSTFLGAVMCTPDLSEKDCNDCLIFGFANATKGRTGLRWFCPSCSFQIQTNLRFFLHEYEYESDPPSDQEPDNWSQGVDKTVIILATVGSVVGFAIFVVCLYFILKRKQRKEKQRHEGKDVVENQIIDENVLRLDFDTIRLATDDFSPGNQLGEGGFGVVYKGVLDSGEEIAVKRLSMKSGQGDNEFINEVSLVAKLHHRNLVRLIGFCLEGQERLLIYDLFKNTSLDHFIFDNDRRMVLEWETRYKIIAGVARGLLYLHEDSRFKVIHRDLKASNVLLDDAMYPKISDFGMAKLFDTDQPCQTRFTSRVAGTYGYMAPEYAMNGKFSVKTDVFSFGVLVLEIITGKRNNWSPEDKSSLFLLSYVWKNWREGRVLNIVDPSLIQTRGLSDEIMKCIHVGLLCVQEKAESRPTMASVVLMLNASSFTLLRPSQPGFYPGDGESTSGSPPTMTLNSVTITKVDPR</sequence>
<dbReference type="Gene3D" id="3.80.10.10">
    <property type="entry name" value="Ribonuclease Inhibitor"/>
    <property type="match status" value="1"/>
</dbReference>
<keyword evidence="7 14" id="KW-0547">Nucleotide-binding</keyword>
<dbReference type="InterPro" id="IPR032675">
    <property type="entry name" value="LRR_dom_sf"/>
</dbReference>
<dbReference type="Proteomes" id="UP000823674">
    <property type="component" value="Chromosome A09"/>
</dbReference>
<dbReference type="Pfam" id="PF08387">
    <property type="entry name" value="FBD"/>
    <property type="match status" value="1"/>
</dbReference>
<evidence type="ECO:0008006" key="21">
    <source>
        <dbReference type="Google" id="ProtNLM"/>
    </source>
</evidence>
<keyword evidence="9 14" id="KW-0067">ATP-binding</keyword>
<dbReference type="SMART" id="SM00579">
    <property type="entry name" value="FBD"/>
    <property type="match status" value="1"/>
</dbReference>
<dbReference type="CDD" id="cd14066">
    <property type="entry name" value="STKc_IRAK"/>
    <property type="match status" value="1"/>
</dbReference>
<dbReference type="CDD" id="cd23509">
    <property type="entry name" value="Gnk2-like"/>
    <property type="match status" value="2"/>
</dbReference>
<gene>
    <name evidence="19" type="primary">A09p024970.1_BraROA</name>
    <name evidence="19" type="ORF">IGI04_034897</name>
</gene>
<dbReference type="InterPro" id="IPR011009">
    <property type="entry name" value="Kinase-like_dom_sf"/>
</dbReference>
<dbReference type="PANTHER" id="PTHR27002">
    <property type="entry name" value="RECEPTOR-LIKE SERINE/THREONINE-PROTEIN KINASE SD1-8"/>
    <property type="match status" value="1"/>
</dbReference>
<feature type="transmembrane region" description="Helical" evidence="16">
    <location>
        <begin position="741"/>
        <end position="764"/>
    </location>
</feature>
<dbReference type="Pfam" id="PF01657">
    <property type="entry name" value="Stress-antifung"/>
    <property type="match status" value="1"/>
</dbReference>
<dbReference type="InterPro" id="IPR008271">
    <property type="entry name" value="Ser/Thr_kinase_AS"/>
</dbReference>
<evidence type="ECO:0000256" key="14">
    <source>
        <dbReference type="PROSITE-ProRule" id="PRU10141"/>
    </source>
</evidence>